<reference evidence="6 7" key="1">
    <citation type="submission" date="2016-03" db="EMBL/GenBank/DDBJ databases">
        <authorList>
            <person name="Ploux O."/>
        </authorList>
    </citation>
    <scope>NUCLEOTIDE SEQUENCE [LARGE SCALE GENOMIC DNA]</scope>
    <source>
        <strain evidence="6 7">UAMH 11012</strain>
    </source>
</reference>
<dbReference type="PANTHER" id="PTHR24185:SF1">
    <property type="entry name" value="CALCIUM-INDEPENDENT PHOSPHOLIPASE A2-GAMMA"/>
    <property type="match status" value="1"/>
</dbReference>
<keyword evidence="2 4" id="KW-0442">Lipid degradation</keyword>
<dbReference type="GO" id="GO:0047499">
    <property type="term" value="F:calcium-independent phospholipase A2 activity"/>
    <property type="evidence" value="ECO:0007669"/>
    <property type="project" value="TreeGrafter"/>
</dbReference>
<accession>A0A1L7XNC6</accession>
<protein>
    <recommendedName>
        <fullName evidence="5">PNPLA domain-containing protein</fullName>
    </recommendedName>
</protein>
<dbReference type="GO" id="GO:0019369">
    <property type="term" value="P:arachidonate metabolic process"/>
    <property type="evidence" value="ECO:0007669"/>
    <property type="project" value="TreeGrafter"/>
</dbReference>
<keyword evidence="1 4" id="KW-0378">Hydrolase</keyword>
<dbReference type="OrthoDB" id="1658288at2759"/>
<dbReference type="GO" id="GO:0046486">
    <property type="term" value="P:glycerolipid metabolic process"/>
    <property type="evidence" value="ECO:0007669"/>
    <property type="project" value="UniProtKB-ARBA"/>
</dbReference>
<dbReference type="AlphaFoldDB" id="A0A1L7XNC6"/>
<dbReference type="STRING" id="576137.A0A1L7XNC6"/>
<dbReference type="PROSITE" id="PS51635">
    <property type="entry name" value="PNPLA"/>
    <property type="match status" value="1"/>
</dbReference>
<evidence type="ECO:0000256" key="2">
    <source>
        <dbReference type="ARBA" id="ARBA00022963"/>
    </source>
</evidence>
<evidence type="ECO:0000313" key="6">
    <source>
        <dbReference type="EMBL" id="CZR66436.1"/>
    </source>
</evidence>
<dbReference type="Proteomes" id="UP000184330">
    <property type="component" value="Unassembled WGS sequence"/>
</dbReference>
<dbReference type="SUPFAM" id="SSF52151">
    <property type="entry name" value="FabD/lysophospholipase-like"/>
    <property type="match status" value="1"/>
</dbReference>
<evidence type="ECO:0000256" key="1">
    <source>
        <dbReference type="ARBA" id="ARBA00022801"/>
    </source>
</evidence>
<gene>
    <name evidence="6" type="ORF">PAC_16337</name>
</gene>
<dbReference type="PANTHER" id="PTHR24185">
    <property type="entry name" value="CALCIUM-INDEPENDENT PHOSPHOLIPASE A2-GAMMA"/>
    <property type="match status" value="1"/>
</dbReference>
<evidence type="ECO:0000256" key="4">
    <source>
        <dbReference type="PROSITE-ProRule" id="PRU01161"/>
    </source>
</evidence>
<feature type="active site" description="Proton acceptor" evidence="4">
    <location>
        <position position="202"/>
    </location>
</feature>
<dbReference type="GO" id="GO:0016042">
    <property type="term" value="P:lipid catabolic process"/>
    <property type="evidence" value="ECO:0007669"/>
    <property type="project" value="UniProtKB-UniRule"/>
</dbReference>
<dbReference type="InterPro" id="IPR016035">
    <property type="entry name" value="Acyl_Trfase/lysoPLipase"/>
</dbReference>
<dbReference type="GO" id="GO:0016020">
    <property type="term" value="C:membrane"/>
    <property type="evidence" value="ECO:0007669"/>
    <property type="project" value="TreeGrafter"/>
</dbReference>
<keyword evidence="7" id="KW-1185">Reference proteome</keyword>
<proteinExistence type="predicted"/>
<evidence type="ECO:0000313" key="7">
    <source>
        <dbReference type="Proteomes" id="UP000184330"/>
    </source>
</evidence>
<dbReference type="EMBL" id="FJOG01000037">
    <property type="protein sequence ID" value="CZR66436.1"/>
    <property type="molecule type" value="Genomic_DNA"/>
</dbReference>
<keyword evidence="3 4" id="KW-0443">Lipid metabolism</keyword>
<dbReference type="Gene3D" id="3.40.1090.10">
    <property type="entry name" value="Cytosolic phospholipase A2 catalytic domain"/>
    <property type="match status" value="1"/>
</dbReference>
<name>A0A1L7XNC6_9HELO</name>
<feature type="domain" description="PNPLA" evidence="5">
    <location>
        <begin position="12"/>
        <end position="215"/>
    </location>
</feature>
<feature type="short sequence motif" description="GXSXG" evidence="4">
    <location>
        <begin position="55"/>
        <end position="59"/>
    </location>
</feature>
<organism evidence="6 7">
    <name type="scientific">Phialocephala subalpina</name>
    <dbReference type="NCBI Taxonomy" id="576137"/>
    <lineage>
        <taxon>Eukaryota</taxon>
        <taxon>Fungi</taxon>
        <taxon>Dikarya</taxon>
        <taxon>Ascomycota</taxon>
        <taxon>Pezizomycotina</taxon>
        <taxon>Leotiomycetes</taxon>
        <taxon>Helotiales</taxon>
        <taxon>Mollisiaceae</taxon>
        <taxon>Phialocephala</taxon>
        <taxon>Phialocephala fortinii species complex</taxon>
    </lineage>
</organism>
<feature type="short sequence motif" description="DGA/G" evidence="4">
    <location>
        <begin position="202"/>
        <end position="204"/>
    </location>
</feature>
<feature type="active site" description="Nucleophile" evidence="4">
    <location>
        <position position="57"/>
    </location>
</feature>
<dbReference type="Pfam" id="PF01734">
    <property type="entry name" value="Patatin"/>
    <property type="match status" value="1"/>
</dbReference>
<sequence>METPVKQVRKLLSLDGGGVRGMSAIAILRELMEKLARKRGVEVVHPWQEFDMIGGTSTGGLLAIMLGRLRMSIDECEEAYMKFSEDIFKPRNAVVGAYNLLNAQGKFSTEALEANIKELIDKAELPQSEKFDDKRDDSCKTFVSVVRQEDGANTVLRSYINPEMPNPMRRFCMIWQAARATSAASTFFEPITIGPNEQMFVDGALGFNNPIQLLERESRDLWPDEDRIFLSIGTGSAPGGSLEGNFFTLAARLSKMLLETEKTADGFMRDNPHLVAAHQYYRFNVSGLGHVGLEEYKARPQIYTATETYLETMEVVTKVKQCISTLSLQSL</sequence>
<dbReference type="InterPro" id="IPR002641">
    <property type="entry name" value="PNPLA_dom"/>
</dbReference>
<feature type="short sequence motif" description="GXGXXG" evidence="4">
    <location>
        <begin position="16"/>
        <end position="21"/>
    </location>
</feature>
<evidence type="ECO:0000259" key="5">
    <source>
        <dbReference type="PROSITE" id="PS51635"/>
    </source>
</evidence>
<evidence type="ECO:0000256" key="3">
    <source>
        <dbReference type="ARBA" id="ARBA00023098"/>
    </source>
</evidence>